<protein>
    <submittedName>
        <fullName evidence="2">Uncharacterized protein</fullName>
    </submittedName>
</protein>
<accession>A0A6J5LP43</accession>
<sequence length="120" mass="13632">MTEPVPCPLCKVPPTVTYKRSIAHPWTIRCNNEKCTNTLVSDRIVKLNAVKFWNKACGFLSRGEKVPVKKYAMTREEEEMDTSAGRCICGLLLPCYTCIGSVTDYMFTQVDFETKASIRR</sequence>
<proteinExistence type="predicted"/>
<organism evidence="2">
    <name type="scientific">uncultured Caudovirales phage</name>
    <dbReference type="NCBI Taxonomy" id="2100421"/>
    <lineage>
        <taxon>Viruses</taxon>
        <taxon>Duplodnaviria</taxon>
        <taxon>Heunggongvirae</taxon>
        <taxon>Uroviricota</taxon>
        <taxon>Caudoviricetes</taxon>
        <taxon>Peduoviridae</taxon>
        <taxon>Maltschvirus</taxon>
        <taxon>Maltschvirus maltsch</taxon>
    </lineage>
</organism>
<dbReference type="EMBL" id="LR796294">
    <property type="protein sequence ID" value="CAB4134860.1"/>
    <property type="molecule type" value="Genomic_DNA"/>
</dbReference>
<dbReference type="EMBL" id="LR796249">
    <property type="protein sequence ID" value="CAB4131571.1"/>
    <property type="molecule type" value="Genomic_DNA"/>
</dbReference>
<gene>
    <name evidence="1" type="ORF">UFOVP127_159</name>
    <name evidence="2" type="ORF">UFOVP276_22</name>
</gene>
<reference evidence="2" key="1">
    <citation type="submission" date="2020-04" db="EMBL/GenBank/DDBJ databases">
        <authorList>
            <person name="Chiriac C."/>
            <person name="Salcher M."/>
            <person name="Ghai R."/>
            <person name="Kavagutti S V."/>
        </authorList>
    </citation>
    <scope>NUCLEOTIDE SEQUENCE</scope>
</reference>
<evidence type="ECO:0000313" key="2">
    <source>
        <dbReference type="EMBL" id="CAB4134860.1"/>
    </source>
</evidence>
<name>A0A6J5LP43_9CAUD</name>
<evidence type="ECO:0000313" key="1">
    <source>
        <dbReference type="EMBL" id="CAB4131571.1"/>
    </source>
</evidence>